<dbReference type="Pfam" id="PF13855">
    <property type="entry name" value="LRR_8"/>
    <property type="match status" value="1"/>
</dbReference>
<accession>A0ABY8TKQ1</accession>
<dbReference type="SMART" id="SM00369">
    <property type="entry name" value="LRR_TYP"/>
    <property type="match status" value="4"/>
</dbReference>
<feature type="compositionally biased region" description="Polar residues" evidence="4">
    <location>
        <begin position="439"/>
        <end position="449"/>
    </location>
</feature>
<dbReference type="Gene3D" id="3.80.10.10">
    <property type="entry name" value="Ribonuclease Inhibitor"/>
    <property type="match status" value="1"/>
</dbReference>
<comment type="subcellular location">
    <subcellularLocation>
        <location evidence="1">Cytoplasm</location>
        <location evidence="1">Cytoskeleton</location>
        <location evidence="1">Cilium axoneme</location>
    </subcellularLocation>
</comment>
<dbReference type="PROSITE" id="PS51450">
    <property type="entry name" value="LRR"/>
    <property type="match status" value="2"/>
</dbReference>
<dbReference type="InterPro" id="IPR032675">
    <property type="entry name" value="LRR_dom_sf"/>
</dbReference>
<dbReference type="InterPro" id="IPR005082">
    <property type="entry name" value="Peptidase_U9_T4_prohead"/>
</dbReference>
<keyword evidence="2" id="KW-0433">Leucine-rich repeat</keyword>
<feature type="region of interest" description="Disordered" evidence="4">
    <location>
        <begin position="496"/>
        <end position="555"/>
    </location>
</feature>
<protein>
    <submittedName>
        <fullName evidence="5">Uncharacterized protein</fullName>
    </submittedName>
</protein>
<evidence type="ECO:0000256" key="4">
    <source>
        <dbReference type="SAM" id="MobiDB-lite"/>
    </source>
</evidence>
<feature type="compositionally biased region" description="Low complexity" evidence="4">
    <location>
        <begin position="505"/>
        <end position="537"/>
    </location>
</feature>
<dbReference type="InterPro" id="IPR050216">
    <property type="entry name" value="LRR_domain-containing"/>
</dbReference>
<name>A0ABY8TKQ1_TETOB</name>
<sequence>MAFWGWCCGGRLGTSAAELTREEVVDLFTLSTKVNEGRLIVHGLFARADTKNTNGRIYPKPILRREVARFKASHVSCGSALGELNHPSYYSAYFRSLNLPNVSHQVLEVHWRGNELWGTIEVLPTPAGLLLWELYSRGIKLGVSSRGWASVVADPANNRVLVDDDFQLITFDFVTEPSNAGAYLVPIRTKYKKPLPDQLRAVRAAYLGFGSTDMANVAQLPAASVLSKWLKSTKKSMAAAAAQYSTGGAYEQAFALTAAALQQPPAAAAIGCGSDNTAPTSSYMCTSAGDSVSMLQALHPRSCVLPASTPLGGGVVLGCHYRVLQEPWLPVDPAGREFKVHLSLVATKAHIMQQKQQQRQQGKAPAAAGRRQQEEQQVPKAVVTLTPAAAAADVLNTSQSVACAPLQQQKQQQLQAASHSGLDSQQQQQLRQPPRASDDSQQQQQLHTKSSVREALCTTSTTFSLASNISLGSQHLAAAREVLLCSASTDMSGCSLGPVVPPPAGHSGASASQHARQQQQHQQLQQLLQQQQQQQRSGKARRPQSAPGLGLSSLSSLQPRSLDWDRHTQPAHAAAARPSALQTCERHDLGSARLSSSSLRRAIDSCLDSLDVISDAENAGKLLRRLPSLRQLQTDRLFSRLRSYTEVPQLAGPLEQQLASLTRLTSLCLSSGDLQHLGHLKWAHRVMREASRRGSSSSSLSKFYRDEYAGLARDSRHLVYWLPDWLAAAPGLTSLAIKPPKHSSSSSSSSGSKYSSGPSTPACLWMGAAPWSSKLGSLDIQGVPLGAWLPPCIPQLTGLRCLRLHSCSLQPRAAAALVRQVGAGCKALQVLDLSGNELWQLPSEGWEGLAGLKELDLSHNALVSLPGAISSLAGLTALRLSHNQLSSLPEELAALRSLVLFDASHNWLSGLRASVGASLASLAAAWPHLQSLALANTSDKHGSLALPQELAGCSRLQELRLGSNYDLDWGSLQVLQQCTALLMLDLGGMRKAAAAAPPDISQLLAQLQPRVAAQWD</sequence>
<keyword evidence="6" id="KW-1185">Reference proteome</keyword>
<feature type="region of interest" description="Disordered" evidence="4">
    <location>
        <begin position="353"/>
        <end position="379"/>
    </location>
</feature>
<proteinExistence type="predicted"/>
<dbReference type="InterPro" id="IPR001611">
    <property type="entry name" value="Leu-rich_rpt"/>
</dbReference>
<gene>
    <name evidence="5" type="ORF">OEZ85_008365</name>
</gene>
<evidence type="ECO:0000256" key="2">
    <source>
        <dbReference type="ARBA" id="ARBA00022614"/>
    </source>
</evidence>
<feature type="compositionally biased region" description="Low complexity" evidence="4">
    <location>
        <begin position="425"/>
        <end position="435"/>
    </location>
</feature>
<dbReference type="PANTHER" id="PTHR48051:SF46">
    <property type="entry name" value="LEUCINE RICH REPEAT-CONTAINING DOMAIN PROTEIN"/>
    <property type="match status" value="1"/>
</dbReference>
<reference evidence="5 6" key="1">
    <citation type="submission" date="2023-05" db="EMBL/GenBank/DDBJ databases">
        <title>A 100% complete, gapless, phased diploid assembly of the Scenedesmus obliquus UTEX 3031 genome.</title>
        <authorList>
            <person name="Biondi T.C."/>
            <person name="Hanschen E.R."/>
            <person name="Kwon T."/>
            <person name="Eng W."/>
            <person name="Kruse C.P.S."/>
            <person name="Koehler S.I."/>
            <person name="Kunde Y."/>
            <person name="Gleasner C.D."/>
            <person name="You Mak K.T."/>
            <person name="Polle J."/>
            <person name="Hovde B.T."/>
            <person name="Starkenburg S.R."/>
        </authorList>
    </citation>
    <scope>NUCLEOTIDE SEQUENCE [LARGE SCALE GENOMIC DNA]</scope>
    <source>
        <strain evidence="5 6">DOE0152z</strain>
    </source>
</reference>
<dbReference type="Proteomes" id="UP001244341">
    <property type="component" value="Chromosome 1b"/>
</dbReference>
<dbReference type="InterPro" id="IPR003591">
    <property type="entry name" value="Leu-rich_rpt_typical-subtyp"/>
</dbReference>
<dbReference type="Pfam" id="PF03420">
    <property type="entry name" value="Peptidase_S77"/>
    <property type="match status" value="1"/>
</dbReference>
<feature type="region of interest" description="Disordered" evidence="4">
    <location>
        <begin position="412"/>
        <end position="451"/>
    </location>
</feature>
<evidence type="ECO:0000256" key="3">
    <source>
        <dbReference type="ARBA" id="ARBA00022737"/>
    </source>
</evidence>
<keyword evidence="3" id="KW-0677">Repeat</keyword>
<evidence type="ECO:0000313" key="5">
    <source>
        <dbReference type="EMBL" id="WIA08948.1"/>
    </source>
</evidence>
<organism evidence="5 6">
    <name type="scientific">Tetradesmus obliquus</name>
    <name type="common">Green alga</name>
    <name type="synonym">Acutodesmus obliquus</name>
    <dbReference type="NCBI Taxonomy" id="3088"/>
    <lineage>
        <taxon>Eukaryota</taxon>
        <taxon>Viridiplantae</taxon>
        <taxon>Chlorophyta</taxon>
        <taxon>core chlorophytes</taxon>
        <taxon>Chlorophyceae</taxon>
        <taxon>CS clade</taxon>
        <taxon>Sphaeropleales</taxon>
        <taxon>Scenedesmaceae</taxon>
        <taxon>Tetradesmus</taxon>
    </lineage>
</organism>
<evidence type="ECO:0000313" key="6">
    <source>
        <dbReference type="Proteomes" id="UP001244341"/>
    </source>
</evidence>
<dbReference type="SUPFAM" id="SSF52047">
    <property type="entry name" value="RNI-like"/>
    <property type="match status" value="1"/>
</dbReference>
<dbReference type="EMBL" id="CP126208">
    <property type="protein sequence ID" value="WIA08948.1"/>
    <property type="molecule type" value="Genomic_DNA"/>
</dbReference>
<dbReference type="PANTHER" id="PTHR48051">
    <property type="match status" value="1"/>
</dbReference>
<evidence type="ECO:0000256" key="1">
    <source>
        <dbReference type="ARBA" id="ARBA00004430"/>
    </source>
</evidence>